<dbReference type="OrthoDB" id="39497at2759"/>
<evidence type="ECO:0000313" key="2">
    <source>
        <dbReference type="Proteomes" id="UP000023152"/>
    </source>
</evidence>
<protein>
    <submittedName>
        <fullName evidence="1">Uncharacterized protein</fullName>
    </submittedName>
</protein>
<dbReference type="Proteomes" id="UP000023152">
    <property type="component" value="Unassembled WGS sequence"/>
</dbReference>
<comment type="caution">
    <text evidence="1">The sequence shown here is derived from an EMBL/GenBank/DDBJ whole genome shotgun (WGS) entry which is preliminary data.</text>
</comment>
<name>X6LSB6_RETFI</name>
<proteinExistence type="predicted"/>
<dbReference type="EMBL" id="ASPP01029587">
    <property type="protein sequence ID" value="ETO04276.1"/>
    <property type="molecule type" value="Genomic_DNA"/>
</dbReference>
<reference evidence="1 2" key="1">
    <citation type="journal article" date="2013" name="Curr. Biol.">
        <title>The Genome of the Foraminiferan Reticulomyxa filosa.</title>
        <authorList>
            <person name="Glockner G."/>
            <person name="Hulsmann N."/>
            <person name="Schleicher M."/>
            <person name="Noegel A.A."/>
            <person name="Eichinger L."/>
            <person name="Gallinger C."/>
            <person name="Pawlowski J."/>
            <person name="Sierra R."/>
            <person name="Euteneuer U."/>
            <person name="Pillet L."/>
            <person name="Moustafa A."/>
            <person name="Platzer M."/>
            <person name="Groth M."/>
            <person name="Szafranski K."/>
            <person name="Schliwa M."/>
        </authorList>
    </citation>
    <scope>NUCLEOTIDE SEQUENCE [LARGE SCALE GENOMIC DNA]</scope>
</reference>
<organism evidence="1 2">
    <name type="scientific">Reticulomyxa filosa</name>
    <dbReference type="NCBI Taxonomy" id="46433"/>
    <lineage>
        <taxon>Eukaryota</taxon>
        <taxon>Sar</taxon>
        <taxon>Rhizaria</taxon>
        <taxon>Retaria</taxon>
        <taxon>Foraminifera</taxon>
        <taxon>Monothalamids</taxon>
        <taxon>Reticulomyxidae</taxon>
        <taxon>Reticulomyxa</taxon>
    </lineage>
</organism>
<sequence>MSKEELKAQNSVEEGNQLEAVTKLLREQLEIKDCKWYLTAYKICVAKTREQAVELENLIFALNVFCHPRRKREKRLDLARLELERLVPVLFQTEKRINLQAKVKELLLKVVNAKLTELLDNVHQSSGFPLSQRANATLSSLIF</sequence>
<gene>
    <name evidence="1" type="ORF">RFI_33121</name>
</gene>
<keyword evidence="2" id="KW-1185">Reference proteome</keyword>
<evidence type="ECO:0000313" key="1">
    <source>
        <dbReference type="EMBL" id="ETO04276.1"/>
    </source>
</evidence>
<dbReference type="AlphaFoldDB" id="X6LSB6"/>
<accession>X6LSB6</accession>